<name>A0A512NH86_9HYPH</name>
<dbReference type="EMBL" id="BKAJ01000097">
    <property type="protein sequence ID" value="GEP58310.1"/>
    <property type="molecule type" value="Genomic_DNA"/>
</dbReference>
<keyword evidence="1" id="KW-1133">Transmembrane helix</keyword>
<sequence length="111" mass="11915">MPQTGPPSRQTISFMKGFLRALLFGAGLSFALIALVPIVFWLAPEIAPPADRTWAVGASSAFALFAAAMAIRWARRLPASSWLVAIVGWIVGFNLAIFIVEIAFIALLSGR</sequence>
<evidence type="ECO:0000256" key="1">
    <source>
        <dbReference type="SAM" id="Phobius"/>
    </source>
</evidence>
<dbReference type="AlphaFoldDB" id="A0A512NH86"/>
<feature type="transmembrane region" description="Helical" evidence="1">
    <location>
        <begin position="21"/>
        <end position="42"/>
    </location>
</feature>
<gene>
    <name evidence="2" type="ORF">RSO01_54760</name>
</gene>
<feature type="transmembrane region" description="Helical" evidence="1">
    <location>
        <begin position="54"/>
        <end position="71"/>
    </location>
</feature>
<keyword evidence="1" id="KW-0812">Transmembrane</keyword>
<organism evidence="2 3">
    <name type="scientific">Reyranella soli</name>
    <dbReference type="NCBI Taxonomy" id="1230389"/>
    <lineage>
        <taxon>Bacteria</taxon>
        <taxon>Pseudomonadati</taxon>
        <taxon>Pseudomonadota</taxon>
        <taxon>Alphaproteobacteria</taxon>
        <taxon>Hyphomicrobiales</taxon>
        <taxon>Reyranellaceae</taxon>
        <taxon>Reyranella</taxon>
    </lineage>
</organism>
<keyword evidence="1" id="KW-0472">Membrane</keyword>
<accession>A0A512NH86</accession>
<evidence type="ECO:0000313" key="3">
    <source>
        <dbReference type="Proteomes" id="UP000321058"/>
    </source>
</evidence>
<evidence type="ECO:0000313" key="2">
    <source>
        <dbReference type="EMBL" id="GEP58310.1"/>
    </source>
</evidence>
<keyword evidence="3" id="KW-1185">Reference proteome</keyword>
<reference evidence="2 3" key="1">
    <citation type="submission" date="2019-07" db="EMBL/GenBank/DDBJ databases">
        <title>Whole genome shotgun sequence of Reyranella soli NBRC 108950.</title>
        <authorList>
            <person name="Hosoyama A."/>
            <person name="Uohara A."/>
            <person name="Ohji S."/>
            <person name="Ichikawa N."/>
        </authorList>
    </citation>
    <scope>NUCLEOTIDE SEQUENCE [LARGE SCALE GENOMIC DNA]</scope>
    <source>
        <strain evidence="2 3">NBRC 108950</strain>
    </source>
</reference>
<comment type="caution">
    <text evidence="2">The sequence shown here is derived from an EMBL/GenBank/DDBJ whole genome shotgun (WGS) entry which is preliminary data.</text>
</comment>
<dbReference type="Proteomes" id="UP000321058">
    <property type="component" value="Unassembled WGS sequence"/>
</dbReference>
<proteinExistence type="predicted"/>
<feature type="transmembrane region" description="Helical" evidence="1">
    <location>
        <begin position="83"/>
        <end position="108"/>
    </location>
</feature>
<protein>
    <submittedName>
        <fullName evidence="2">Uncharacterized protein</fullName>
    </submittedName>
</protein>